<feature type="compositionally biased region" description="Basic and acidic residues" evidence="1">
    <location>
        <begin position="367"/>
        <end position="392"/>
    </location>
</feature>
<feature type="compositionally biased region" description="Basic and acidic residues" evidence="1">
    <location>
        <begin position="412"/>
        <end position="427"/>
    </location>
</feature>
<evidence type="ECO:0000313" key="2">
    <source>
        <dbReference type="EMBL" id="PHJ25418.1"/>
    </source>
</evidence>
<protein>
    <submittedName>
        <fullName evidence="2">Uncharacterized protein</fullName>
    </submittedName>
</protein>
<feature type="region of interest" description="Disordered" evidence="1">
    <location>
        <begin position="659"/>
        <end position="689"/>
    </location>
</feature>
<feature type="compositionally biased region" description="Basic and acidic residues" evidence="1">
    <location>
        <begin position="1098"/>
        <end position="1109"/>
    </location>
</feature>
<feature type="region of interest" description="Disordered" evidence="1">
    <location>
        <begin position="336"/>
        <end position="488"/>
    </location>
</feature>
<evidence type="ECO:0000256" key="1">
    <source>
        <dbReference type="SAM" id="MobiDB-lite"/>
    </source>
</evidence>
<feature type="compositionally biased region" description="Basic and acidic residues" evidence="1">
    <location>
        <begin position="1041"/>
        <end position="1057"/>
    </location>
</feature>
<evidence type="ECO:0000313" key="3">
    <source>
        <dbReference type="Proteomes" id="UP000221165"/>
    </source>
</evidence>
<keyword evidence="3" id="KW-1185">Reference proteome</keyword>
<accession>A0A2C6LEE0</accession>
<feature type="compositionally biased region" description="Basic and acidic residues" evidence="1">
    <location>
        <begin position="1717"/>
        <end position="1750"/>
    </location>
</feature>
<dbReference type="EMBL" id="MIGC01000284">
    <property type="protein sequence ID" value="PHJ25418.1"/>
    <property type="molecule type" value="Genomic_DNA"/>
</dbReference>
<feature type="region of interest" description="Disordered" evidence="1">
    <location>
        <begin position="1355"/>
        <end position="1510"/>
    </location>
</feature>
<feature type="compositionally biased region" description="Basic and acidic residues" evidence="1">
    <location>
        <begin position="516"/>
        <end position="526"/>
    </location>
</feature>
<feature type="region of interest" description="Disordered" evidence="1">
    <location>
        <begin position="1076"/>
        <end position="1113"/>
    </location>
</feature>
<feature type="region of interest" description="Disordered" evidence="1">
    <location>
        <begin position="1715"/>
        <end position="1750"/>
    </location>
</feature>
<feature type="compositionally biased region" description="Basic and acidic residues" evidence="1">
    <location>
        <begin position="1407"/>
        <end position="1440"/>
    </location>
</feature>
<sequence length="1836" mass="200181">MSHRSFEAMAQLEGQRKLLLSEHCGFSLLALSGWVHQPSPCCAAAAVAGVWNALHNFPARRSAPDSQGEGILSSFVSNAAEGAVLKPFCPVPHCQNHFSEASDAGHFCRRPRSGSGVPETQEPPLETRRSDSTYDGAPGYQTTRDGCGAVSGWPASFAHVDDGESSLSQRSSCQMHLRAVSTHQASHDRRQVHTYSLPSGASMVHESSLLCQQATLPCESRAPGGLRPVGVPPEVRDVGYLCRGGLGPTAVDSPGPNSLVFDPCAFPHAVSPEEACDVEDGLFHLYVNAVSMRDASREALLFLLLSPTEAAEESTRTSAAEELLSVEEEIVDSLLEAEGQLKSDEARKLRDPRPHECQGEAGSEGAVLKKEGAQRSRESRERCGNRRKRTDDGLSGLKQEQDSAGQKGQHKNKSEEDRRQQSREEPRNGTGRTKHLADETARKQDECGVHKKRIEGDEKGQDKGEGLDDVKTGRQGEKEGRDCDRNPVGIFGRLAESEPRGWATPRGVFQGLLAADGERGGRDRNGDTGVAEDVETQVSDREAKARVQLSAGDACPDSQASEDLVAQLTCIHSLDAKPDSETRGTPANEVLDQKSLAVPPPQRINRKQQSSLSLLREIIVRTLAPYKASPEAVCFLRSRGIGSGCRDETVDLKSREDLPAAAGVASPNSSPTHENLPSNTGTGPTAKKRGRLLANLVPEDDYGTREDGDCTIRSDQSYLEGTTKDIYAPNGGAECVGLTSVQKEKTATGEKAKCECGKFTGGVLIKMTNQGNAVCIRARLASLIKVKGESLVKHTPSESQRDHNEVIDGLQKFNIDGGFVESLHCHDGSDKEADSLGTSQYQSRRKLSFDEAEKGEEDGGLPRESAPHTKEYIPACASVVHPLYLKSQSPAEAPNVNGGGQKASSNHLLESEGDPPREPKSISIGESHLRTYKRLEKHAECLEALLQRRTRGGRQEKGLEQRHEERSTTAPEGEASNKSVERQYHGRSMSRPVCPYSRYATGASGVETNVCGEEKSSGRKKPLENSAKSRKSHCKWASGRSGERRSYLEGAREETGKRAHIGQRCDAGLTKALAIEQRGPDVRRARRSAKSVRTQAKTGREKHESRVPSELRSAPSPVLFSISPSFLFPLLPHSSTLCSAFSYSFPLLPTFSPDNRAASCRAGRVAVSFQGNSGGDFIPGEATCRLGVCRHGFAQTFSSPNSETEARETAVGPEEQQEGDAAQSSKTCSFFVPLGGPKKKNKRIKKSTEGNESVRRRRPKAAREAEEEAGGADPLWCFEEQEETPGGEKQLRDKRISLRVHPLFADGKVGRALDSLMQRTQAVRRLALARPSTRHVGNRQLIEAVIDLERRRHRCFSNGPVGGAKLGDGTREAQGDEVQHAGEHVDKSGTRGKAEEGKSRQATSSPDAHREKDRAGEHTETREGAGQHEKDGEKDKRNRGFTEIQSSSSVKSAEPWSVEAALERNSGGSCVGQERHGRGERRRKVDKGADGTVAPEDKTEGESSGVAKSPGQLVLPSSRLRASWVCSACGGGVQGISLMGGKGTRSRWIVRVGKQMRKGETARQWLALTSAIEEERSVLVLHLQNHYALIFGWRERPLRPWRGEKDNTMENQAVEGERQGVDTETDYSKSKAEEGRDKQEGQEIKGPESNQGDTVSSKECSHDQSNTKSTCLQYMVPWTTEAGDCRSQGRAVADTVKRISREPSTSLAGEMLLIQGRSEHERKNERDESTARCKKAGDQSKEKTEEREFGNVDWSKESIADNICPSDVKPTGSMPLECDVRENQSSNEGCAREVLTARKGQAPSDWISFEEIRQLLARWSGYRVIQFKSVSQRFEG</sequence>
<feature type="region of interest" description="Disordered" evidence="1">
    <location>
        <begin position="952"/>
        <end position="1060"/>
    </location>
</feature>
<reference evidence="2 3" key="1">
    <citation type="journal article" date="2017" name="Int. J. Parasitol.">
        <title>The genome of the protozoan parasite Cystoisospora suis and a reverse vaccinology approach to identify vaccine candidates.</title>
        <authorList>
            <person name="Palmieri N."/>
            <person name="Shrestha A."/>
            <person name="Ruttkowski B."/>
            <person name="Beck T."/>
            <person name="Vogl C."/>
            <person name="Tomley F."/>
            <person name="Blake D.P."/>
            <person name="Joachim A."/>
        </authorList>
    </citation>
    <scope>NUCLEOTIDE SEQUENCE [LARGE SCALE GENOMIC DNA]</scope>
    <source>
        <strain evidence="2 3">Wien I</strain>
    </source>
</reference>
<feature type="region of interest" description="Disordered" evidence="1">
    <location>
        <begin position="890"/>
        <end position="925"/>
    </location>
</feature>
<dbReference type="VEuPathDB" id="ToxoDB:CSUI_000730"/>
<feature type="compositionally biased region" description="Basic and acidic residues" evidence="1">
    <location>
        <begin position="1012"/>
        <end position="1023"/>
    </location>
</feature>
<gene>
    <name evidence="2" type="ORF">CSUI_000730</name>
</gene>
<feature type="compositionally biased region" description="Basic and acidic residues" evidence="1">
    <location>
        <begin position="435"/>
        <end position="485"/>
    </location>
</feature>
<feature type="region of interest" description="Disordered" evidence="1">
    <location>
        <begin position="1197"/>
        <end position="1276"/>
    </location>
</feature>
<feature type="compositionally biased region" description="Basic and acidic residues" evidence="1">
    <location>
        <begin position="1368"/>
        <end position="1399"/>
    </location>
</feature>
<comment type="caution">
    <text evidence="2">The sequence shown here is derived from an EMBL/GenBank/DDBJ whole genome shotgun (WGS) entry which is preliminary data.</text>
</comment>
<proteinExistence type="predicted"/>
<feature type="region of interest" description="Disordered" evidence="1">
    <location>
        <begin position="1603"/>
        <end position="1666"/>
    </location>
</feature>
<dbReference type="RefSeq" id="XP_067927065.1">
    <property type="nucleotide sequence ID" value="XM_068060961.1"/>
</dbReference>
<dbReference type="OrthoDB" id="334009at2759"/>
<feature type="region of interest" description="Disordered" evidence="1">
    <location>
        <begin position="109"/>
        <end position="141"/>
    </location>
</feature>
<feature type="region of interest" description="Disordered" evidence="1">
    <location>
        <begin position="514"/>
        <end position="533"/>
    </location>
</feature>
<feature type="region of interest" description="Disordered" evidence="1">
    <location>
        <begin position="826"/>
        <end position="867"/>
    </location>
</feature>
<feature type="compositionally biased region" description="Polar residues" evidence="1">
    <location>
        <begin position="1648"/>
        <end position="1666"/>
    </location>
</feature>
<organism evidence="2 3">
    <name type="scientific">Cystoisospora suis</name>
    <dbReference type="NCBI Taxonomy" id="483139"/>
    <lineage>
        <taxon>Eukaryota</taxon>
        <taxon>Sar</taxon>
        <taxon>Alveolata</taxon>
        <taxon>Apicomplexa</taxon>
        <taxon>Conoidasida</taxon>
        <taxon>Coccidia</taxon>
        <taxon>Eucoccidiorida</taxon>
        <taxon>Eimeriorina</taxon>
        <taxon>Sarcocystidae</taxon>
        <taxon>Cystoisospora</taxon>
    </lineage>
</organism>
<dbReference type="GeneID" id="94424172"/>
<feature type="compositionally biased region" description="Basic and acidic residues" evidence="1">
    <location>
        <begin position="953"/>
        <end position="967"/>
    </location>
</feature>
<feature type="compositionally biased region" description="Basic and acidic residues" evidence="1">
    <location>
        <begin position="1615"/>
        <end position="1646"/>
    </location>
</feature>
<feature type="compositionally biased region" description="Polar residues" evidence="1">
    <location>
        <begin position="666"/>
        <end position="683"/>
    </location>
</feature>
<feature type="compositionally biased region" description="Basic and acidic residues" evidence="1">
    <location>
        <begin position="339"/>
        <end position="358"/>
    </location>
</feature>
<dbReference type="Proteomes" id="UP000221165">
    <property type="component" value="Unassembled WGS sequence"/>
</dbReference>
<name>A0A2C6LEE0_9APIC</name>